<keyword evidence="1" id="KW-0812">Transmembrane</keyword>
<keyword evidence="2" id="KW-0614">Plasmid</keyword>
<dbReference type="EMBL" id="LC735414">
    <property type="protein sequence ID" value="BDT39517.1"/>
    <property type="molecule type" value="Genomic_DNA"/>
</dbReference>
<name>A0AA86MCN8_9ACTN</name>
<evidence type="ECO:0000313" key="2">
    <source>
        <dbReference type="EMBL" id="BDT39517.1"/>
    </source>
</evidence>
<protein>
    <submittedName>
        <fullName evidence="2">DUF1360 domain-containing protein</fullName>
    </submittedName>
</protein>
<geneLocation type="plasmid" evidence="2 3">
    <name>pYSPA8-1</name>
</geneLocation>
<feature type="transmembrane region" description="Helical" evidence="1">
    <location>
        <begin position="58"/>
        <end position="78"/>
    </location>
</feature>
<reference evidence="2 3" key="1">
    <citation type="submission" date="2022-10" db="EMBL/GenBank/DDBJ databases">
        <title>Draft genome sequence of Streptomyces sp. YSPA8.</title>
        <authorList>
            <person name="Moriuchi R."/>
            <person name="Dohra H."/>
            <person name="Yamamura H."/>
            <person name="Kodani S."/>
        </authorList>
    </citation>
    <scope>NUCLEOTIDE SEQUENCE [LARGE SCALE GENOMIC DNA]</scope>
    <source>
        <strain evidence="2 3">YSPA8</strain>
        <plasmid evidence="2 3">pYSPA8-1</plasmid>
    </source>
</reference>
<sequence>MDAHVITYALALGAILRLSRLVVDDDLTAPAREALHRRVHYIAAPGHRTATFVARLTACTWCVSIWISIGVTAAAYWAGDSPWFRYPALVLTLSWFTGIIASWLDSPPPVRHVVHHTPDTASVRVISHLADVPGQTAS</sequence>
<feature type="transmembrane region" description="Helical" evidence="1">
    <location>
        <begin position="84"/>
        <end position="104"/>
    </location>
</feature>
<dbReference type="InterPro" id="IPR010773">
    <property type="entry name" value="Mycophage_PG1_Gp7"/>
</dbReference>
<dbReference type="RefSeq" id="WP_323452000.1">
    <property type="nucleotide sequence ID" value="NZ_LC735414.1"/>
</dbReference>
<organism evidence="2 3">
    <name type="scientific">Streptomyces yaizuensis</name>
    <dbReference type="NCBI Taxonomy" id="2989713"/>
    <lineage>
        <taxon>Bacteria</taxon>
        <taxon>Bacillati</taxon>
        <taxon>Actinomycetota</taxon>
        <taxon>Actinomycetes</taxon>
        <taxon>Kitasatosporales</taxon>
        <taxon>Streptomycetaceae</taxon>
        <taxon>Streptomyces</taxon>
    </lineage>
</organism>
<accession>A0AA86MCN8</accession>
<keyword evidence="1" id="KW-0472">Membrane</keyword>
<dbReference type="AlphaFoldDB" id="A0AA86MCN8"/>
<keyword evidence="3" id="KW-1185">Reference proteome</keyword>
<dbReference type="Pfam" id="PF07098">
    <property type="entry name" value="DUF1360"/>
    <property type="match status" value="1"/>
</dbReference>
<dbReference type="Proteomes" id="UP001291653">
    <property type="component" value="Plasmid pYSPA8-1"/>
</dbReference>
<keyword evidence="1" id="KW-1133">Transmembrane helix</keyword>
<proteinExistence type="predicted"/>
<evidence type="ECO:0000256" key="1">
    <source>
        <dbReference type="SAM" id="Phobius"/>
    </source>
</evidence>
<evidence type="ECO:0000313" key="3">
    <source>
        <dbReference type="Proteomes" id="UP001291653"/>
    </source>
</evidence>
<gene>
    <name evidence="2" type="ORF">SYYSPA8_36995</name>
</gene>